<dbReference type="OMA" id="FIYPAGH"/>
<evidence type="ECO:0000256" key="1">
    <source>
        <dbReference type="ARBA" id="ARBA00033748"/>
    </source>
</evidence>
<dbReference type="InterPro" id="IPR011251">
    <property type="entry name" value="Luciferase-like_dom"/>
</dbReference>
<dbReference type="HOGENOM" id="CLU_022256_0_0_1"/>
<dbReference type="PIRSF" id="PIRSF000337">
    <property type="entry name" value="NTA_MOA"/>
    <property type="match status" value="1"/>
</dbReference>
<dbReference type="PANTHER" id="PTHR30011">
    <property type="entry name" value="ALKANESULFONATE MONOOXYGENASE-RELATED"/>
    <property type="match status" value="1"/>
</dbReference>
<dbReference type="GO" id="GO:0004497">
    <property type="term" value="F:monooxygenase activity"/>
    <property type="evidence" value="ECO:0007669"/>
    <property type="project" value="InterPro"/>
</dbReference>
<proteinExistence type="inferred from homology"/>
<dbReference type="AlphaFoldDB" id="S3C2Y1"/>
<dbReference type="eggNOG" id="ENOG502QSR6">
    <property type="taxonomic scope" value="Eukaryota"/>
</dbReference>
<keyword evidence="4" id="KW-1185">Reference proteome</keyword>
<dbReference type="PANTHER" id="PTHR30011:SF30">
    <property type="entry name" value="XENOBIOTIC COMPOUND MONOOXYGENASE, DSZA FAMILY (AFU_ORTHOLOGUE AFUA_6G01920)"/>
    <property type="match status" value="1"/>
</dbReference>
<evidence type="ECO:0000259" key="2">
    <source>
        <dbReference type="Pfam" id="PF00296"/>
    </source>
</evidence>
<organism evidence="3 4">
    <name type="scientific">Ophiostoma piceae (strain UAMH 11346)</name>
    <name type="common">Sap stain fungus</name>
    <dbReference type="NCBI Taxonomy" id="1262450"/>
    <lineage>
        <taxon>Eukaryota</taxon>
        <taxon>Fungi</taxon>
        <taxon>Dikarya</taxon>
        <taxon>Ascomycota</taxon>
        <taxon>Pezizomycotina</taxon>
        <taxon>Sordariomycetes</taxon>
        <taxon>Sordariomycetidae</taxon>
        <taxon>Ophiostomatales</taxon>
        <taxon>Ophiostomataceae</taxon>
        <taxon>Ophiostoma</taxon>
    </lineage>
</organism>
<comment type="similarity">
    <text evidence="1">Belongs to the NtaA/SnaA/DszA monooxygenase family.</text>
</comment>
<evidence type="ECO:0000313" key="3">
    <source>
        <dbReference type="EMBL" id="EPE07889.1"/>
    </source>
</evidence>
<evidence type="ECO:0000313" key="4">
    <source>
        <dbReference type="Proteomes" id="UP000016923"/>
    </source>
</evidence>
<dbReference type="InterPro" id="IPR036661">
    <property type="entry name" value="Luciferase-like_sf"/>
</dbReference>
<feature type="domain" description="Luciferase-like" evidence="2">
    <location>
        <begin position="40"/>
        <end position="337"/>
    </location>
</feature>
<dbReference type="Proteomes" id="UP000016923">
    <property type="component" value="Unassembled WGS sequence"/>
</dbReference>
<dbReference type="GO" id="GO:0016705">
    <property type="term" value="F:oxidoreductase activity, acting on paired donors, with incorporation or reduction of molecular oxygen"/>
    <property type="evidence" value="ECO:0007669"/>
    <property type="project" value="InterPro"/>
</dbReference>
<dbReference type="Pfam" id="PF00296">
    <property type="entry name" value="Bac_luciferase"/>
    <property type="match status" value="1"/>
</dbReference>
<name>S3C2Y1_OPHP1</name>
<dbReference type="OrthoDB" id="8922241at2759"/>
<dbReference type="STRING" id="1262450.S3C2Y1"/>
<dbReference type="Gene3D" id="3.20.20.30">
    <property type="entry name" value="Luciferase-like domain"/>
    <property type="match status" value="1"/>
</dbReference>
<sequence>MATTTTPPADKKRILINGFDMFTPSHLSFGQWKRPEDKSKTKQSDLSYWTDLAKLLEKGDVTALFIADTYAQHDVYKGEDATAFSTRVACQYPVGDPIVPVSAMAAVTKRLGFAITNSTSYEAPFLLAKRMSTIDHLSRGRFGWNIVTSYKESAAKAIGVPLVEHDKRYEIADEYLEILYKVWEGSWADDALKLDVDNDIFTDPDRVRVIRHKSANFSIETRHILDPSPQRTPFLFQAGSSKVGMEFAARHAEATFMNAWSAELLAERVAHLRSLAASYGRDPQSIKVFASVTPIIGRTDEEAHEKYQRALQFANEEAGLAFYSSNAGIDLSKHDLDTPIRADDVTVDGRLHSLIDGLRYRGGDTIPEWTPRHIGKATAIGSGGPVPIGSPSTVADILEKWMDIADLDGFNVGAVISPGSFEDLVELLIPELRRRGRYPAAVDPEDPNEPITLRERVYGAGQSRLRDDHIGSKWKYDQWEPEV</sequence>
<reference evidence="3 4" key="1">
    <citation type="journal article" date="2013" name="BMC Genomics">
        <title>The genome and transcriptome of the pine saprophyte Ophiostoma piceae, and a comparison with the bark beetle-associated pine pathogen Grosmannia clavigera.</title>
        <authorList>
            <person name="Haridas S."/>
            <person name="Wang Y."/>
            <person name="Lim L."/>
            <person name="Massoumi Alamouti S."/>
            <person name="Jackman S."/>
            <person name="Docking R."/>
            <person name="Robertson G."/>
            <person name="Birol I."/>
            <person name="Bohlmann J."/>
            <person name="Breuil C."/>
        </authorList>
    </citation>
    <scope>NUCLEOTIDE SEQUENCE [LARGE SCALE GENOMIC DNA]</scope>
    <source>
        <strain evidence="3 4">UAMH 11346</strain>
    </source>
</reference>
<dbReference type="InterPro" id="IPR016215">
    <property type="entry name" value="NTA_MOA"/>
</dbReference>
<dbReference type="InterPro" id="IPR051260">
    <property type="entry name" value="Diverse_substr_monoxygenases"/>
</dbReference>
<protein>
    <submittedName>
        <fullName evidence="3">Xenobiotic compound family</fullName>
    </submittedName>
</protein>
<accession>S3C2Y1</accession>
<dbReference type="NCBIfam" id="TIGR03860">
    <property type="entry name" value="FMN_nitrolo"/>
    <property type="match status" value="1"/>
</dbReference>
<dbReference type="EMBL" id="KE148150">
    <property type="protein sequence ID" value="EPE07889.1"/>
    <property type="molecule type" value="Genomic_DNA"/>
</dbReference>
<dbReference type="VEuPathDB" id="FungiDB:F503_00611"/>
<dbReference type="SUPFAM" id="SSF51679">
    <property type="entry name" value="Bacterial luciferase-like"/>
    <property type="match status" value="1"/>
</dbReference>
<gene>
    <name evidence="3" type="ORF">F503_00611</name>
</gene>